<evidence type="ECO:0000313" key="1">
    <source>
        <dbReference type="EMBL" id="GIX67671.1"/>
    </source>
</evidence>
<organism evidence="1 2">
    <name type="scientific">Caerostris darwini</name>
    <dbReference type="NCBI Taxonomy" id="1538125"/>
    <lineage>
        <taxon>Eukaryota</taxon>
        <taxon>Metazoa</taxon>
        <taxon>Ecdysozoa</taxon>
        <taxon>Arthropoda</taxon>
        <taxon>Chelicerata</taxon>
        <taxon>Arachnida</taxon>
        <taxon>Araneae</taxon>
        <taxon>Araneomorphae</taxon>
        <taxon>Entelegynae</taxon>
        <taxon>Araneoidea</taxon>
        <taxon>Araneidae</taxon>
        <taxon>Caerostris</taxon>
    </lineage>
</organism>
<comment type="caution">
    <text evidence="1">The sequence shown here is derived from an EMBL/GenBank/DDBJ whole genome shotgun (WGS) entry which is preliminary data.</text>
</comment>
<evidence type="ECO:0000313" key="2">
    <source>
        <dbReference type="Proteomes" id="UP001054837"/>
    </source>
</evidence>
<dbReference type="Proteomes" id="UP001054837">
    <property type="component" value="Unassembled WGS sequence"/>
</dbReference>
<accession>A0AAV4M6I4</accession>
<dbReference type="EMBL" id="BPLQ01000103">
    <property type="protein sequence ID" value="GIX67671.1"/>
    <property type="molecule type" value="Genomic_DNA"/>
</dbReference>
<protein>
    <submittedName>
        <fullName evidence="1">Uncharacterized protein</fullName>
    </submittedName>
</protein>
<sequence length="99" mass="11266">MFSEADSAPSEVTNQNIINKHLVKGVKRVTNDRPMCLNTTFLHCLLLIPLQLQIYAPYSCFTRSLYSTIEIREILSTRQLVVSSSISKSISSFSKIQWN</sequence>
<proteinExistence type="predicted"/>
<reference evidence="1 2" key="1">
    <citation type="submission" date="2021-06" db="EMBL/GenBank/DDBJ databases">
        <title>Caerostris darwini draft genome.</title>
        <authorList>
            <person name="Kono N."/>
            <person name="Arakawa K."/>
        </authorList>
    </citation>
    <scope>NUCLEOTIDE SEQUENCE [LARGE SCALE GENOMIC DNA]</scope>
</reference>
<name>A0AAV4M6I4_9ARAC</name>
<keyword evidence="2" id="KW-1185">Reference proteome</keyword>
<gene>
    <name evidence="1" type="ORF">CDAR_461591</name>
</gene>
<dbReference type="AlphaFoldDB" id="A0AAV4M6I4"/>